<dbReference type="InterPro" id="IPR011990">
    <property type="entry name" value="TPR-like_helical_dom_sf"/>
</dbReference>
<dbReference type="Gene3D" id="1.25.40.10">
    <property type="entry name" value="Tetratricopeptide repeat domain"/>
    <property type="match status" value="1"/>
</dbReference>
<dbReference type="InterPro" id="IPR002035">
    <property type="entry name" value="VWF_A"/>
</dbReference>
<feature type="region of interest" description="Disordered" evidence="1">
    <location>
        <begin position="483"/>
        <end position="502"/>
    </location>
</feature>
<name>A0A4R5LWN5_9GAMM</name>
<dbReference type="SUPFAM" id="SSF48452">
    <property type="entry name" value="TPR-like"/>
    <property type="match status" value="1"/>
</dbReference>
<dbReference type="EMBL" id="SMSE01000001">
    <property type="protein sequence ID" value="TDG15899.1"/>
    <property type="molecule type" value="Genomic_DNA"/>
</dbReference>
<proteinExistence type="predicted"/>
<dbReference type="AlphaFoldDB" id="A0A4R5LWN5"/>
<feature type="transmembrane region" description="Helical" evidence="2">
    <location>
        <begin position="82"/>
        <end position="105"/>
    </location>
</feature>
<dbReference type="Proteomes" id="UP000295554">
    <property type="component" value="Unassembled WGS sequence"/>
</dbReference>
<keyword evidence="2" id="KW-0472">Membrane</keyword>
<sequence length="566" mass="63142">MCCITDTTPWSACAIGRLPMLPDLSALEYFHLLRPGWLVLVIPTIALTVFIQRRQGKSDMFSGIIAPHLLQHLRLERRQSRWFNPASVSLLNATLFIVIILGPSWRQQPSPLSQDASALVLVMDVSDSMEQKDVQPSRLARARQKASDLLALRPDKTSALVVYAGSAHTVLTLTADQDILNQYLAALQPSMMPRSGKFPEQALPLIDDILRDTTAAATVVLISDGASSGSRQAFAGYFSQRTHQLLILGIGGDSDDNGIIPLDRDNLRAIADAANGRYLDATIDDSDVRVLERYIESHYVVIDDDALPWLDSGYPLVFLCIPLWLLWFRRGWTIAWAWLLVPMVLAGTPAPATASDNPPASAPAQQGRGVGEWFASLWLTPDQQGRLLLQTGNYRAAARQFQDPLWKGIAYYYNEDFMQAAEYFSRSDSDTALFNEANARAHARDFLRAVNRYDRLLERAPDYPGARENRDKVQALIDEINRLSESQTPESGIGSEEKELGGDDAIPAEGAAELSFDEVETKHFTAEEILQSQATRDMWLRGVQRDPSDFLATKFHMQLQRRETSQ</sequence>
<keyword evidence="2" id="KW-1133">Transmembrane helix</keyword>
<evidence type="ECO:0000256" key="2">
    <source>
        <dbReference type="SAM" id="Phobius"/>
    </source>
</evidence>
<evidence type="ECO:0000313" key="5">
    <source>
        <dbReference type="Proteomes" id="UP000295554"/>
    </source>
</evidence>
<reference evidence="4 5" key="1">
    <citation type="submission" date="2019-03" db="EMBL/GenBank/DDBJ databases">
        <title>Seongchinamella monodicae gen. nov., sp. nov., a novel member of the Gammaproteobacteria isolated from a tidal mudflat of beach.</title>
        <authorList>
            <person name="Yang H.G."/>
            <person name="Kang J.W."/>
            <person name="Lee S.D."/>
        </authorList>
    </citation>
    <scope>NUCLEOTIDE SEQUENCE [LARGE SCALE GENOMIC DNA]</scope>
    <source>
        <strain evidence="4 5">GH4-78</strain>
    </source>
</reference>
<feature type="domain" description="VWFA" evidence="3">
    <location>
        <begin position="118"/>
        <end position="298"/>
    </location>
</feature>
<keyword evidence="5" id="KW-1185">Reference proteome</keyword>
<evidence type="ECO:0000259" key="3">
    <source>
        <dbReference type="PROSITE" id="PS50234"/>
    </source>
</evidence>
<comment type="caution">
    <text evidence="4">The sequence shown here is derived from an EMBL/GenBank/DDBJ whole genome shotgun (WGS) entry which is preliminary data.</text>
</comment>
<gene>
    <name evidence="4" type="ORF">E2F43_06650</name>
</gene>
<dbReference type="InterPro" id="IPR036465">
    <property type="entry name" value="vWFA_dom_sf"/>
</dbReference>
<dbReference type="SMART" id="SM00327">
    <property type="entry name" value="VWA"/>
    <property type="match status" value="1"/>
</dbReference>
<protein>
    <submittedName>
        <fullName evidence="4">VWA domain-containing protein</fullName>
    </submittedName>
</protein>
<keyword evidence="2" id="KW-0812">Transmembrane</keyword>
<dbReference type="Gene3D" id="3.40.50.410">
    <property type="entry name" value="von Willebrand factor, type A domain"/>
    <property type="match status" value="1"/>
</dbReference>
<feature type="transmembrane region" description="Helical" evidence="2">
    <location>
        <begin position="29"/>
        <end position="51"/>
    </location>
</feature>
<dbReference type="PROSITE" id="PS50234">
    <property type="entry name" value="VWFA"/>
    <property type="match status" value="1"/>
</dbReference>
<dbReference type="PANTHER" id="PTHR22550:SF14">
    <property type="entry name" value="VWFA DOMAIN-CONTAINING PROTEIN"/>
    <property type="match status" value="1"/>
</dbReference>
<organism evidence="4 5">
    <name type="scientific">Seongchinamella unica</name>
    <dbReference type="NCBI Taxonomy" id="2547392"/>
    <lineage>
        <taxon>Bacteria</taxon>
        <taxon>Pseudomonadati</taxon>
        <taxon>Pseudomonadota</taxon>
        <taxon>Gammaproteobacteria</taxon>
        <taxon>Cellvibrionales</taxon>
        <taxon>Halieaceae</taxon>
        <taxon>Seongchinamella</taxon>
    </lineage>
</organism>
<dbReference type="PANTHER" id="PTHR22550">
    <property type="entry name" value="SPORE GERMINATION PROTEIN"/>
    <property type="match status" value="1"/>
</dbReference>
<accession>A0A4R5LWN5</accession>
<dbReference type="Pfam" id="PF13519">
    <property type="entry name" value="VWA_2"/>
    <property type="match status" value="1"/>
</dbReference>
<dbReference type="OrthoDB" id="9807628at2"/>
<evidence type="ECO:0000256" key="1">
    <source>
        <dbReference type="SAM" id="MobiDB-lite"/>
    </source>
</evidence>
<evidence type="ECO:0000313" key="4">
    <source>
        <dbReference type="EMBL" id="TDG15899.1"/>
    </source>
</evidence>
<dbReference type="InterPro" id="IPR050768">
    <property type="entry name" value="UPF0353/GerABKA_families"/>
</dbReference>
<dbReference type="SUPFAM" id="SSF53300">
    <property type="entry name" value="vWA-like"/>
    <property type="match status" value="1"/>
</dbReference>